<sequence>MGTRTSEDPPNRLQEQPQMCYGKPFSDQRTLIYSPAFLRARRSQSENGYAHIRGPAKQASRATTNERRLFTALTEASNPSSGNRVMITSVRFCRSCLLASLGAQLTAAARGSHRKLKVFPETSFAQANSASVSPLTHLSFRNQSRHWILPFAIVRTARLYNYTLPTTLGWSGAGMQGREYPEKTHRQAASSSTIPTCENPGVIQPGLLPLVGGEQANRSAPTPASLLSPPTNANRVESPAGSPRIFAREIPMVGGFSRGSPVSPPLHSGAAPYSSRLTLICSHNLDVKSRPNPFTHTIACVTEDQNVEDPEISLSADGIVTHAVGCSRGEKDSQTDRQTSQGGGGELWRALCLSTPNKGGGKAVCARSEARDKGTACKKDGDKRSRLHTAARTTIRGDCTSFCSTSSSSTPPPIGPRSKWETWPPATHPLMLLPRDILKPASELREKHTSDGLNRINTASGKCEVTVNGLYQALIVEWGFDVPPIRDAILLACAAGRRGASGRFTSVFRVVCVLAPIKTINFRGRGCCEEVLTALYSTPMIDGGGGRVAHLPGERSMLAAGRPNAAPSSLPIQPPPSTKPTPAHP</sequence>
<protein>
    <submittedName>
        <fullName evidence="2">Uncharacterized protein</fullName>
    </submittedName>
</protein>
<evidence type="ECO:0000256" key="1">
    <source>
        <dbReference type="SAM" id="MobiDB-lite"/>
    </source>
</evidence>
<evidence type="ECO:0000313" key="3">
    <source>
        <dbReference type="Proteomes" id="UP001159363"/>
    </source>
</evidence>
<dbReference type="Proteomes" id="UP001159363">
    <property type="component" value="Chromosome 11"/>
</dbReference>
<comment type="caution">
    <text evidence="2">The sequence shown here is derived from an EMBL/GenBank/DDBJ whole genome shotgun (WGS) entry which is preliminary data.</text>
</comment>
<feature type="region of interest" description="Disordered" evidence="1">
    <location>
        <begin position="212"/>
        <end position="239"/>
    </location>
</feature>
<name>A0ABQ9GGJ9_9NEOP</name>
<gene>
    <name evidence="2" type="ORF">PR048_027215</name>
</gene>
<organism evidence="2 3">
    <name type="scientific">Dryococelus australis</name>
    <dbReference type="NCBI Taxonomy" id="614101"/>
    <lineage>
        <taxon>Eukaryota</taxon>
        <taxon>Metazoa</taxon>
        <taxon>Ecdysozoa</taxon>
        <taxon>Arthropoda</taxon>
        <taxon>Hexapoda</taxon>
        <taxon>Insecta</taxon>
        <taxon>Pterygota</taxon>
        <taxon>Neoptera</taxon>
        <taxon>Polyneoptera</taxon>
        <taxon>Phasmatodea</taxon>
        <taxon>Verophasmatodea</taxon>
        <taxon>Anareolatae</taxon>
        <taxon>Phasmatidae</taxon>
        <taxon>Eurycanthinae</taxon>
        <taxon>Dryococelus</taxon>
    </lineage>
</organism>
<evidence type="ECO:0000313" key="2">
    <source>
        <dbReference type="EMBL" id="KAJ8870914.1"/>
    </source>
</evidence>
<accession>A0ABQ9GGJ9</accession>
<feature type="region of interest" description="Disordered" evidence="1">
    <location>
        <begin position="45"/>
        <end position="64"/>
    </location>
</feature>
<feature type="region of interest" description="Disordered" evidence="1">
    <location>
        <begin position="325"/>
        <end position="345"/>
    </location>
</feature>
<feature type="region of interest" description="Disordered" evidence="1">
    <location>
        <begin position="557"/>
        <end position="585"/>
    </location>
</feature>
<reference evidence="2 3" key="1">
    <citation type="submission" date="2023-02" db="EMBL/GenBank/DDBJ databases">
        <title>LHISI_Scaffold_Assembly.</title>
        <authorList>
            <person name="Stuart O.P."/>
            <person name="Cleave R."/>
            <person name="Magrath M.J.L."/>
            <person name="Mikheyev A.S."/>
        </authorList>
    </citation>
    <scope>NUCLEOTIDE SEQUENCE [LARGE SCALE GENOMIC DNA]</scope>
    <source>
        <strain evidence="2">Daus_M_001</strain>
        <tissue evidence="2">Leg muscle</tissue>
    </source>
</reference>
<feature type="compositionally biased region" description="Pro residues" evidence="1">
    <location>
        <begin position="572"/>
        <end position="585"/>
    </location>
</feature>
<keyword evidence="3" id="KW-1185">Reference proteome</keyword>
<proteinExistence type="predicted"/>
<dbReference type="EMBL" id="JARBHB010000012">
    <property type="protein sequence ID" value="KAJ8870914.1"/>
    <property type="molecule type" value="Genomic_DNA"/>
</dbReference>
<feature type="compositionally biased region" description="Low complexity" evidence="1">
    <location>
        <begin position="219"/>
        <end position="231"/>
    </location>
</feature>